<dbReference type="EMBL" id="KN822995">
    <property type="protein sequence ID" value="KIO28421.1"/>
    <property type="molecule type" value="Genomic_DNA"/>
</dbReference>
<reference evidence="2 3" key="1">
    <citation type="submission" date="2014-04" db="EMBL/GenBank/DDBJ databases">
        <authorList>
            <consortium name="DOE Joint Genome Institute"/>
            <person name="Kuo A."/>
            <person name="Girlanda M."/>
            <person name="Perotto S."/>
            <person name="Kohler A."/>
            <person name="Nagy L.G."/>
            <person name="Floudas D."/>
            <person name="Copeland A."/>
            <person name="Barry K.W."/>
            <person name="Cichocki N."/>
            <person name="Veneault-Fourrey C."/>
            <person name="LaButti K."/>
            <person name="Lindquist E.A."/>
            <person name="Lipzen A."/>
            <person name="Lundell T."/>
            <person name="Morin E."/>
            <person name="Murat C."/>
            <person name="Sun H."/>
            <person name="Tunlid A."/>
            <person name="Henrissat B."/>
            <person name="Grigoriev I.V."/>
            <person name="Hibbett D.S."/>
            <person name="Martin F."/>
            <person name="Nordberg H.P."/>
            <person name="Cantor M.N."/>
            <person name="Hua S.X."/>
        </authorList>
    </citation>
    <scope>NUCLEOTIDE SEQUENCE [LARGE SCALE GENOMIC DNA]</scope>
    <source>
        <strain evidence="2 3">MUT 4182</strain>
    </source>
</reference>
<gene>
    <name evidence="2" type="ORF">M407DRAFT_182253</name>
</gene>
<evidence type="ECO:0000313" key="2">
    <source>
        <dbReference type="EMBL" id="KIO28421.1"/>
    </source>
</evidence>
<dbReference type="Pfam" id="PF24968">
    <property type="entry name" value="DUF7770"/>
    <property type="match status" value="1"/>
</dbReference>
<evidence type="ECO:0000313" key="3">
    <source>
        <dbReference type="Proteomes" id="UP000054248"/>
    </source>
</evidence>
<protein>
    <recommendedName>
        <fullName evidence="1">DUF7770 domain-containing protein</fullName>
    </recommendedName>
</protein>
<dbReference type="Proteomes" id="UP000054248">
    <property type="component" value="Unassembled WGS sequence"/>
</dbReference>
<name>A0A0C3QLG2_9AGAM</name>
<evidence type="ECO:0000259" key="1">
    <source>
        <dbReference type="Pfam" id="PF24968"/>
    </source>
</evidence>
<accession>A0A0C3QLG2</accession>
<reference evidence="3" key="2">
    <citation type="submission" date="2015-01" db="EMBL/GenBank/DDBJ databases">
        <title>Evolutionary Origins and Diversification of the Mycorrhizal Mutualists.</title>
        <authorList>
            <consortium name="DOE Joint Genome Institute"/>
            <consortium name="Mycorrhizal Genomics Consortium"/>
            <person name="Kohler A."/>
            <person name="Kuo A."/>
            <person name="Nagy L.G."/>
            <person name="Floudas D."/>
            <person name="Copeland A."/>
            <person name="Barry K.W."/>
            <person name="Cichocki N."/>
            <person name="Veneault-Fourrey C."/>
            <person name="LaButti K."/>
            <person name="Lindquist E.A."/>
            <person name="Lipzen A."/>
            <person name="Lundell T."/>
            <person name="Morin E."/>
            <person name="Murat C."/>
            <person name="Riley R."/>
            <person name="Ohm R."/>
            <person name="Sun H."/>
            <person name="Tunlid A."/>
            <person name="Henrissat B."/>
            <person name="Grigoriev I.V."/>
            <person name="Hibbett D.S."/>
            <person name="Martin F."/>
        </authorList>
    </citation>
    <scope>NUCLEOTIDE SEQUENCE [LARGE SCALE GENOMIC DNA]</scope>
    <source>
        <strain evidence="3">MUT 4182</strain>
    </source>
</reference>
<dbReference type="AlphaFoldDB" id="A0A0C3QLG2"/>
<dbReference type="InterPro" id="IPR056672">
    <property type="entry name" value="DUF7770"/>
</dbReference>
<feature type="domain" description="DUF7770" evidence="1">
    <location>
        <begin position="33"/>
        <end position="91"/>
    </location>
</feature>
<organism evidence="2 3">
    <name type="scientific">Tulasnella calospora MUT 4182</name>
    <dbReference type="NCBI Taxonomy" id="1051891"/>
    <lineage>
        <taxon>Eukaryota</taxon>
        <taxon>Fungi</taxon>
        <taxon>Dikarya</taxon>
        <taxon>Basidiomycota</taxon>
        <taxon>Agaricomycotina</taxon>
        <taxon>Agaricomycetes</taxon>
        <taxon>Cantharellales</taxon>
        <taxon>Tulasnellaceae</taxon>
        <taxon>Tulasnella</taxon>
    </lineage>
</organism>
<keyword evidence="3" id="KW-1185">Reference proteome</keyword>
<dbReference type="STRING" id="1051891.A0A0C3QLG2"/>
<feature type="non-terminal residue" evidence="2">
    <location>
        <position position="99"/>
    </location>
</feature>
<dbReference type="HOGENOM" id="CLU_162873_0_0_1"/>
<dbReference type="OrthoDB" id="3527137at2759"/>
<proteinExistence type="predicted"/>
<sequence>MDVAAITSYITTNDNWGTMDLKLQTLAATISSVNFIAHANPDNQGEDGQPPTNHWTMLLVTVDASPVHIDVIPAEEGSPGMLVIEHQELQTIDSIYVVA</sequence>